<dbReference type="OrthoDB" id="9794403at2"/>
<dbReference type="Proteomes" id="UP000078435">
    <property type="component" value="Unassembled WGS sequence"/>
</dbReference>
<accession>A0A175VIX9</accession>
<dbReference type="NCBIfam" id="NF047646">
    <property type="entry name" value="REP_Tyr_transpos"/>
    <property type="match status" value="1"/>
</dbReference>
<dbReference type="PANTHER" id="PTHR36966">
    <property type="entry name" value="REP-ASSOCIATED TYROSINE TRANSPOSASE"/>
    <property type="match status" value="1"/>
</dbReference>
<proteinExistence type="predicted"/>
<reference evidence="2 3" key="1">
    <citation type="submission" date="2016-02" db="EMBL/GenBank/DDBJ databases">
        <title>Draft genome sequence of Aeromonas trota strain 1999lcr isolated from cerebrospinal fluid (CSF).</title>
        <authorList>
            <person name="Dallagassa C.B."/>
            <person name="Prediger K.C."/>
            <person name="Weiss V.A."/>
            <person name="Assis F.E."/>
            <person name="Baura V."/>
            <person name="Cruz L.M."/>
            <person name="Souza E.M."/>
            <person name="Pedrosa F.O."/>
            <person name="Fadel-Picheth C.M."/>
        </authorList>
    </citation>
    <scope>NUCLEOTIDE SEQUENCE [LARGE SCALE GENOMIC DNA]</scope>
    <source>
        <strain evidence="2 3">1999lcr</strain>
    </source>
</reference>
<dbReference type="GO" id="GO:0043565">
    <property type="term" value="F:sequence-specific DNA binding"/>
    <property type="evidence" value="ECO:0007669"/>
    <property type="project" value="TreeGrafter"/>
</dbReference>
<evidence type="ECO:0000259" key="1">
    <source>
        <dbReference type="SMART" id="SM01321"/>
    </source>
</evidence>
<dbReference type="SUPFAM" id="SSF143422">
    <property type="entry name" value="Transposase IS200-like"/>
    <property type="match status" value="1"/>
</dbReference>
<dbReference type="Gene3D" id="3.30.70.1290">
    <property type="entry name" value="Transposase IS200-like"/>
    <property type="match status" value="1"/>
</dbReference>
<dbReference type="AlphaFoldDB" id="A0A175VIX9"/>
<name>A0A175VIX9_AEREN</name>
<dbReference type="RefSeq" id="WP_026457931.1">
    <property type="nucleotide sequence ID" value="NZ_JAAKPS010000005.1"/>
</dbReference>
<comment type="caution">
    <text evidence="2">The sequence shown here is derived from an EMBL/GenBank/DDBJ whole genome shotgun (WGS) entry which is preliminary data.</text>
</comment>
<dbReference type="EMBL" id="JMGO02000003">
    <property type="protein sequence ID" value="KXU80696.1"/>
    <property type="molecule type" value="Genomic_DNA"/>
</dbReference>
<dbReference type="PANTHER" id="PTHR36966:SF1">
    <property type="entry name" value="REP-ASSOCIATED TYROSINE TRANSPOSASE"/>
    <property type="match status" value="1"/>
</dbReference>
<protein>
    <submittedName>
        <fullName evidence="2">Transposase</fullName>
    </submittedName>
</protein>
<sequence length="171" mass="20551">MRYRRAIASGACWFFTINLADRKQDLLIRHIDLLREVIRHVKQHHPFEIIAMVVMPDHLHAIWQLPPDDSDYPLRWSLIKAGFSRKLAKTERIRESRLRKRERGIWQRRYWEHLIRDDKDLQAHVDYIHFNPVKHGYCAKPVDWPYSSIHCHIAAGWINQNWAIDSDSGRE</sequence>
<dbReference type="SMART" id="SM01321">
    <property type="entry name" value="Y1_Tnp"/>
    <property type="match status" value="1"/>
</dbReference>
<dbReference type="InterPro" id="IPR036515">
    <property type="entry name" value="Transposase_17_sf"/>
</dbReference>
<feature type="domain" description="Transposase IS200-like" evidence="1">
    <location>
        <begin position="8"/>
        <end position="131"/>
    </location>
</feature>
<dbReference type="InterPro" id="IPR052715">
    <property type="entry name" value="RAYT_transposase"/>
</dbReference>
<dbReference type="GO" id="GO:0006313">
    <property type="term" value="P:DNA transposition"/>
    <property type="evidence" value="ECO:0007669"/>
    <property type="project" value="InterPro"/>
</dbReference>
<dbReference type="InterPro" id="IPR002686">
    <property type="entry name" value="Transposase_17"/>
</dbReference>
<dbReference type="GO" id="GO:0004803">
    <property type="term" value="F:transposase activity"/>
    <property type="evidence" value="ECO:0007669"/>
    <property type="project" value="InterPro"/>
</dbReference>
<organism evidence="2 3">
    <name type="scientific">Aeromonas enteropelogenes</name>
    <name type="common">Aeromonas trota</name>
    <dbReference type="NCBI Taxonomy" id="29489"/>
    <lineage>
        <taxon>Bacteria</taxon>
        <taxon>Pseudomonadati</taxon>
        <taxon>Pseudomonadota</taxon>
        <taxon>Gammaproteobacteria</taxon>
        <taxon>Aeromonadales</taxon>
        <taxon>Aeromonadaceae</taxon>
        <taxon>Aeromonas</taxon>
    </lineage>
</organism>
<dbReference type="Pfam" id="PF01797">
    <property type="entry name" value="Y1_Tnp"/>
    <property type="match status" value="1"/>
</dbReference>
<evidence type="ECO:0000313" key="2">
    <source>
        <dbReference type="EMBL" id="KXU80696.1"/>
    </source>
</evidence>
<gene>
    <name evidence="2" type="ORF">LCR_11445</name>
</gene>
<evidence type="ECO:0000313" key="3">
    <source>
        <dbReference type="Proteomes" id="UP000078435"/>
    </source>
</evidence>